<evidence type="ECO:0000259" key="1">
    <source>
        <dbReference type="PROSITE" id="PS50943"/>
    </source>
</evidence>
<dbReference type="SMART" id="SM00530">
    <property type="entry name" value="HTH_XRE"/>
    <property type="match status" value="1"/>
</dbReference>
<dbReference type="InterPro" id="IPR001387">
    <property type="entry name" value="Cro/C1-type_HTH"/>
</dbReference>
<evidence type="ECO:0000313" key="3">
    <source>
        <dbReference type="Proteomes" id="UP000618818"/>
    </source>
</evidence>
<gene>
    <name evidence="2" type="ORF">IEZ26_06715</name>
</gene>
<dbReference type="CDD" id="cd00093">
    <property type="entry name" value="HTH_XRE"/>
    <property type="match status" value="1"/>
</dbReference>
<accession>A0ABR8N840</accession>
<dbReference type="EMBL" id="JACXYZ010000001">
    <property type="protein sequence ID" value="MBD3924308.1"/>
    <property type="molecule type" value="Genomic_DNA"/>
</dbReference>
<organism evidence="2 3">
    <name type="scientific">Nocardioides cavernae</name>
    <dbReference type="NCBI Taxonomy" id="1921566"/>
    <lineage>
        <taxon>Bacteria</taxon>
        <taxon>Bacillati</taxon>
        <taxon>Actinomycetota</taxon>
        <taxon>Actinomycetes</taxon>
        <taxon>Propionibacteriales</taxon>
        <taxon>Nocardioidaceae</taxon>
        <taxon>Nocardioides</taxon>
    </lineage>
</organism>
<protein>
    <submittedName>
        <fullName evidence="2">Helix-turn-helix transcriptional regulator</fullName>
    </submittedName>
</protein>
<dbReference type="InterPro" id="IPR010982">
    <property type="entry name" value="Lambda_DNA-bd_dom_sf"/>
</dbReference>
<dbReference type="Proteomes" id="UP000618818">
    <property type="component" value="Unassembled WGS sequence"/>
</dbReference>
<keyword evidence="3" id="KW-1185">Reference proteome</keyword>
<proteinExistence type="predicted"/>
<comment type="caution">
    <text evidence="2">The sequence shown here is derived from an EMBL/GenBank/DDBJ whole genome shotgun (WGS) entry which is preliminary data.</text>
</comment>
<reference evidence="2 3" key="1">
    <citation type="submission" date="2020-09" db="EMBL/GenBank/DDBJ databases">
        <title>novel species in genus Nocardioides.</title>
        <authorList>
            <person name="Zhang G."/>
        </authorList>
    </citation>
    <scope>NUCLEOTIDE SEQUENCE [LARGE SCALE GENOMIC DNA]</scope>
    <source>
        <strain evidence="2 3">KCTC 39551</strain>
    </source>
</reference>
<feature type="domain" description="HTH cro/C1-type" evidence="1">
    <location>
        <begin position="2"/>
        <end position="48"/>
    </location>
</feature>
<dbReference type="PROSITE" id="PS50943">
    <property type="entry name" value="HTH_CROC1"/>
    <property type="match status" value="1"/>
</dbReference>
<dbReference type="Gene3D" id="1.10.260.40">
    <property type="entry name" value="lambda repressor-like DNA-binding domains"/>
    <property type="match status" value="1"/>
</dbReference>
<name>A0ABR8N840_9ACTN</name>
<evidence type="ECO:0000313" key="2">
    <source>
        <dbReference type="EMBL" id="MBD3924308.1"/>
    </source>
</evidence>
<dbReference type="SUPFAM" id="SSF47413">
    <property type="entry name" value="lambda repressor-like DNA-binding domains"/>
    <property type="match status" value="1"/>
</dbReference>
<dbReference type="Pfam" id="PF01381">
    <property type="entry name" value="HTH_3"/>
    <property type="match status" value="1"/>
</dbReference>
<sequence>MGLSLADLSARVDLSPFTINSYERGRRLPSLEALDVVARALDTDVRELLAGVFPWDGGAEAPGN</sequence>